<keyword evidence="6" id="KW-0449">Lipoprotein</keyword>
<sequence length="141" mass="15539" precursor="true">MKLFSYKTAALLLLSFTFLMNSCGSSGSKIRTTSHSKSSEKGKLYKSKGVASYYHDKFNGRKTASGARFDNSGYTAAHRELAFGTKVRVTNLANDKSVVVTINDRGPFSRGREIDLTKKAFMEIADKTSHGELSVKIELLD</sequence>
<comment type="caution">
    <text evidence="6">The sequence shown here is derived from an EMBL/GenBank/DDBJ whole genome shotgun (WGS) entry which is preliminary data.</text>
</comment>
<keyword evidence="7" id="KW-1185">Reference proteome</keyword>
<dbReference type="NCBIfam" id="TIGR00413">
    <property type="entry name" value="rlpA"/>
    <property type="match status" value="1"/>
</dbReference>
<dbReference type="Pfam" id="PF03330">
    <property type="entry name" value="DPBB_1"/>
    <property type="match status" value="1"/>
</dbReference>
<evidence type="ECO:0000313" key="7">
    <source>
        <dbReference type="Proteomes" id="UP000319848"/>
    </source>
</evidence>
<reference evidence="6 7" key="1">
    <citation type="journal article" date="2015" name="Stand. Genomic Sci.">
        <title>Genomic Encyclopedia of Bacterial and Archaeal Type Strains, Phase III: the genomes of soil and plant-associated and newly described type strains.</title>
        <authorList>
            <person name="Whitman W.B."/>
            <person name="Woyke T."/>
            <person name="Klenk H.P."/>
            <person name="Zhou Y."/>
            <person name="Lilburn T.G."/>
            <person name="Beck B.J."/>
            <person name="De Vos P."/>
            <person name="Vandamme P."/>
            <person name="Eisen J.A."/>
            <person name="Garrity G."/>
            <person name="Hugenholtz P."/>
            <person name="Kyrpides N.C."/>
        </authorList>
    </citation>
    <scope>NUCLEOTIDE SEQUENCE [LARGE SCALE GENOMIC DNA]</scope>
    <source>
        <strain evidence="6 7">CGMCC 1.7270</strain>
    </source>
</reference>
<organism evidence="6 7">
    <name type="scientific">Flavobacterium cauense R2A-7</name>
    <dbReference type="NCBI Taxonomy" id="1341154"/>
    <lineage>
        <taxon>Bacteria</taxon>
        <taxon>Pseudomonadati</taxon>
        <taxon>Bacteroidota</taxon>
        <taxon>Flavobacteriia</taxon>
        <taxon>Flavobacteriales</taxon>
        <taxon>Flavobacteriaceae</taxon>
        <taxon>Flavobacterium</taxon>
    </lineage>
</organism>
<dbReference type="RefSeq" id="WP_023572005.1">
    <property type="nucleotide sequence ID" value="NZ_AVBI01000024.1"/>
</dbReference>
<dbReference type="InterPro" id="IPR009009">
    <property type="entry name" value="RlpA-like_DPBB"/>
</dbReference>
<dbReference type="InterPro" id="IPR034718">
    <property type="entry name" value="RlpA"/>
</dbReference>
<evidence type="ECO:0000259" key="5">
    <source>
        <dbReference type="Pfam" id="PF03330"/>
    </source>
</evidence>
<name>V6RVW9_9FLAO</name>
<comment type="similarity">
    <text evidence="3 4">Belongs to the RlpA family.</text>
</comment>
<dbReference type="GO" id="GO:0071555">
    <property type="term" value="P:cell wall organization"/>
    <property type="evidence" value="ECO:0007669"/>
    <property type="project" value="UniProtKB-KW"/>
</dbReference>
<dbReference type="InterPro" id="IPR012997">
    <property type="entry name" value="RplA"/>
</dbReference>
<dbReference type="HAMAP" id="MF_02071">
    <property type="entry name" value="RlpA"/>
    <property type="match status" value="1"/>
</dbReference>
<evidence type="ECO:0000256" key="4">
    <source>
        <dbReference type="RuleBase" id="RU003495"/>
    </source>
</evidence>
<keyword evidence="3" id="KW-0732">Signal</keyword>
<dbReference type="EMBL" id="VLKQ01000008">
    <property type="protein sequence ID" value="TWI11867.1"/>
    <property type="molecule type" value="Genomic_DNA"/>
</dbReference>
<keyword evidence="1 3" id="KW-0456">Lyase</keyword>
<feature type="domain" description="RlpA-like protein double-psi beta-barrel" evidence="5">
    <location>
        <begin position="47"/>
        <end position="136"/>
    </location>
</feature>
<feature type="chain" id="PRO_5022283089" description="Probable endolytic peptidoglycan transglycosylase RlpA" evidence="3">
    <location>
        <begin position="21"/>
        <end position="141"/>
    </location>
</feature>
<evidence type="ECO:0000256" key="2">
    <source>
        <dbReference type="ARBA" id="ARBA00023316"/>
    </source>
</evidence>
<evidence type="ECO:0000256" key="1">
    <source>
        <dbReference type="ARBA" id="ARBA00023239"/>
    </source>
</evidence>
<keyword evidence="2 3" id="KW-0961">Cell wall biogenesis/degradation</keyword>
<evidence type="ECO:0000256" key="3">
    <source>
        <dbReference type="HAMAP-Rule" id="MF_02071"/>
    </source>
</evidence>
<proteinExistence type="inferred from homology"/>
<dbReference type="Proteomes" id="UP000319848">
    <property type="component" value="Unassembled WGS sequence"/>
</dbReference>
<gene>
    <name evidence="3" type="primary">rlpA</name>
    <name evidence="6" type="ORF">IP98_02038</name>
</gene>
<protein>
    <recommendedName>
        <fullName evidence="3">Probable endolytic peptidoglycan transglycosylase RlpA</fullName>
        <ecNumber evidence="3">4.2.2.-</ecNumber>
    </recommendedName>
</protein>
<dbReference type="EC" id="4.2.2.-" evidence="3"/>
<evidence type="ECO:0000313" key="6">
    <source>
        <dbReference type="EMBL" id="TWI11867.1"/>
    </source>
</evidence>
<feature type="signal peptide" evidence="3">
    <location>
        <begin position="1"/>
        <end position="20"/>
    </location>
</feature>
<dbReference type="SUPFAM" id="SSF50685">
    <property type="entry name" value="Barwin-like endoglucanases"/>
    <property type="match status" value="1"/>
</dbReference>
<comment type="function">
    <text evidence="3">Lytic transglycosylase with a strong preference for naked glycan strands that lack stem peptides.</text>
</comment>
<dbReference type="PANTHER" id="PTHR34183">
    <property type="entry name" value="ENDOLYTIC PEPTIDOGLYCAN TRANSGLYCOSYLASE RLPA"/>
    <property type="match status" value="1"/>
</dbReference>
<accession>V6RVW9</accession>
<dbReference type="STRING" id="1341154.FCR2A7T_29310"/>
<dbReference type="CDD" id="cd22268">
    <property type="entry name" value="DPBB_RlpA-like"/>
    <property type="match status" value="1"/>
</dbReference>
<dbReference type="AlphaFoldDB" id="V6RVW9"/>
<dbReference type="PANTHER" id="PTHR34183:SF1">
    <property type="entry name" value="ENDOLYTIC PEPTIDOGLYCAN TRANSGLYCOSYLASE RLPA"/>
    <property type="match status" value="1"/>
</dbReference>
<dbReference type="GO" id="GO:0008932">
    <property type="term" value="F:lytic endotransglycosylase activity"/>
    <property type="evidence" value="ECO:0007669"/>
    <property type="project" value="UniProtKB-UniRule"/>
</dbReference>
<dbReference type="InterPro" id="IPR036908">
    <property type="entry name" value="RlpA-like_sf"/>
</dbReference>
<dbReference type="Gene3D" id="2.40.40.10">
    <property type="entry name" value="RlpA-like domain"/>
    <property type="match status" value="1"/>
</dbReference>
<dbReference type="GO" id="GO:0000270">
    <property type="term" value="P:peptidoglycan metabolic process"/>
    <property type="evidence" value="ECO:0007669"/>
    <property type="project" value="UniProtKB-UniRule"/>
</dbReference>